<dbReference type="PATRIC" id="fig|66430.4.peg.428"/>
<name>A0A0J6XLW8_9ACTN</name>
<proteinExistence type="predicted"/>
<dbReference type="Pfam" id="PF19735">
    <property type="entry name" value="DUF6225"/>
    <property type="match status" value="1"/>
</dbReference>
<dbReference type="OrthoDB" id="4291363at2"/>
<dbReference type="InterPro" id="IPR045772">
    <property type="entry name" value="DUF6225"/>
</dbReference>
<keyword evidence="2" id="KW-1185">Reference proteome</keyword>
<reference evidence="1 2" key="1">
    <citation type="submission" date="2015-06" db="EMBL/GenBank/DDBJ databases">
        <title>Recapitulation of the evolution of biosynthetic gene clusters reveals hidden chemical diversity on bacterial genomes.</title>
        <authorList>
            <person name="Cruz-Morales P."/>
            <person name="Martinez-Guerrero C."/>
            <person name="Morales-Escalante M.A."/>
            <person name="Yanez-Guerra L.A."/>
            <person name="Kopp J.F."/>
            <person name="Feldmann J."/>
            <person name="Ramos-Aboites H.E."/>
            <person name="Barona-Gomez F."/>
        </authorList>
    </citation>
    <scope>NUCLEOTIDE SEQUENCE [LARGE SCALE GENOMIC DNA]</scope>
    <source>
        <strain evidence="1 2">ATCC 31245</strain>
    </source>
</reference>
<evidence type="ECO:0000313" key="2">
    <source>
        <dbReference type="Proteomes" id="UP000035932"/>
    </source>
</evidence>
<comment type="caution">
    <text evidence="1">The sequence shown here is derived from an EMBL/GenBank/DDBJ whole genome shotgun (WGS) entry which is preliminary data.</text>
</comment>
<sequence length="95" mass="10313">MADMFDHNPQVWTAGRLREVLAALPDETPIHIGVADGPGDFESYGEYVLVDAAPVEVDVDCEGEGERDRDGEPGHRVQFTLFADAAAGAYHLDLD</sequence>
<accession>A0A0J6XLW8</accession>
<dbReference type="AlphaFoldDB" id="A0A0J6XLW8"/>
<protein>
    <submittedName>
        <fullName evidence="1">Uncharacterized protein</fullName>
    </submittedName>
</protein>
<dbReference type="Proteomes" id="UP000035932">
    <property type="component" value="Unassembled WGS sequence"/>
</dbReference>
<gene>
    <name evidence="1" type="ORF">ACS04_24690</name>
</gene>
<organism evidence="1 2">
    <name type="scientific">Streptomyces roseus</name>
    <dbReference type="NCBI Taxonomy" id="66430"/>
    <lineage>
        <taxon>Bacteria</taxon>
        <taxon>Bacillati</taxon>
        <taxon>Actinomycetota</taxon>
        <taxon>Actinomycetes</taxon>
        <taxon>Kitasatosporales</taxon>
        <taxon>Streptomycetaceae</taxon>
        <taxon>Streptomyces</taxon>
    </lineage>
</organism>
<dbReference type="RefSeq" id="WP_048478950.1">
    <property type="nucleotide sequence ID" value="NZ_JBIRUD010000009.1"/>
</dbReference>
<dbReference type="EMBL" id="LFML01000105">
    <property type="protein sequence ID" value="KMO95252.1"/>
    <property type="molecule type" value="Genomic_DNA"/>
</dbReference>
<evidence type="ECO:0000313" key="1">
    <source>
        <dbReference type="EMBL" id="KMO95252.1"/>
    </source>
</evidence>